<comment type="caution">
    <text evidence="10">The sequence shown here is derived from an EMBL/GenBank/DDBJ whole genome shotgun (WGS) entry which is preliminary data.</text>
</comment>
<evidence type="ECO:0000256" key="3">
    <source>
        <dbReference type="ARBA" id="ARBA00022679"/>
    </source>
</evidence>
<keyword evidence="11" id="KW-1185">Reference proteome</keyword>
<gene>
    <name evidence="10" type="ORF">HND93_19640</name>
</gene>
<organism evidence="10 11">
    <name type="scientific">Azospirillum oleiclasticum</name>
    <dbReference type="NCBI Taxonomy" id="2735135"/>
    <lineage>
        <taxon>Bacteria</taxon>
        <taxon>Pseudomonadati</taxon>
        <taxon>Pseudomonadota</taxon>
        <taxon>Alphaproteobacteria</taxon>
        <taxon>Rhodospirillales</taxon>
        <taxon>Azospirillaceae</taxon>
        <taxon>Azospirillum</taxon>
    </lineage>
</organism>
<sequence length="351" mass="39132">MLLTDPSSGAGLKEAAAPRTLPPGQGAGRPCLSIVIPFYNEGENVDALFERLTPTLDRLGMAWEVVCVNDGSRDNTLDRLIAAHGREPRIKVVELSRNFGKELALSAGLRHTTGDAIVPMDADLQHPPELLPDLIARWREGFDVVVAVRHARIGQSFRHRLFARAFYWVFDNLSEVRLPREAGDFRLMDRKVVDVINRMPERTRFMKGIFAWVGFRQTSIPYLQGERVGGEAKWGFVKLLRLAFDGLTAFSTFPLRVWSIVGMVVSGVAFVYIVIRLLRTLLFGIDVPGYESLLVTILFLGGIQLITLGIIGDYLGRVFNEVKGRPLFIVRSVHGFDDQKVSAERSEAGGE</sequence>
<evidence type="ECO:0000313" key="11">
    <source>
        <dbReference type="Proteomes" id="UP000584642"/>
    </source>
</evidence>
<dbReference type="Gene3D" id="3.90.550.10">
    <property type="entry name" value="Spore Coat Polysaccharide Biosynthesis Protein SpsA, Chain A"/>
    <property type="match status" value="1"/>
</dbReference>
<dbReference type="EMBL" id="JABFDB010000014">
    <property type="protein sequence ID" value="NYZ21933.1"/>
    <property type="molecule type" value="Genomic_DNA"/>
</dbReference>
<feature type="transmembrane region" description="Helical" evidence="8">
    <location>
        <begin position="257"/>
        <end position="278"/>
    </location>
</feature>
<accession>A0ABX2TFL4</accession>
<dbReference type="Pfam" id="PF00535">
    <property type="entry name" value="Glycos_transf_2"/>
    <property type="match status" value="1"/>
</dbReference>
<reference evidence="10 11" key="1">
    <citation type="submission" date="2020-05" db="EMBL/GenBank/DDBJ databases">
        <title>Azospirillum oleiclasticum sp. nov, a nitrogen-fixing and heavy crude oil-emulsifying bacterium isolated from the crude oil of Yumen Oilfield.</title>
        <authorList>
            <person name="Wu D."/>
            <person name="Cai M."/>
            <person name="Zhang X."/>
        </authorList>
    </citation>
    <scope>NUCLEOTIDE SEQUENCE [LARGE SCALE GENOMIC DNA]</scope>
    <source>
        <strain evidence="10 11">ROY-1-1-2</strain>
    </source>
</reference>
<protein>
    <submittedName>
        <fullName evidence="10">Glycosyltransferase family 2 protein</fullName>
    </submittedName>
</protein>
<evidence type="ECO:0000256" key="2">
    <source>
        <dbReference type="ARBA" id="ARBA00022676"/>
    </source>
</evidence>
<dbReference type="CDD" id="cd04187">
    <property type="entry name" value="DPM1_like_bac"/>
    <property type="match status" value="1"/>
</dbReference>
<comment type="subcellular location">
    <subcellularLocation>
        <location evidence="1">Membrane</location>
        <topology evidence="1">Multi-pass membrane protein</topology>
    </subcellularLocation>
</comment>
<dbReference type="PANTHER" id="PTHR48090">
    <property type="entry name" value="UNDECAPRENYL-PHOSPHATE 4-DEOXY-4-FORMAMIDO-L-ARABINOSE TRANSFERASE-RELATED"/>
    <property type="match status" value="1"/>
</dbReference>
<keyword evidence="5 8" id="KW-1133">Transmembrane helix</keyword>
<evidence type="ECO:0000313" key="10">
    <source>
        <dbReference type="EMBL" id="NYZ21933.1"/>
    </source>
</evidence>
<proteinExistence type="predicted"/>
<evidence type="ECO:0000259" key="9">
    <source>
        <dbReference type="Pfam" id="PF00535"/>
    </source>
</evidence>
<feature type="region of interest" description="Disordered" evidence="7">
    <location>
        <begin position="1"/>
        <end position="24"/>
    </location>
</feature>
<evidence type="ECO:0000256" key="7">
    <source>
        <dbReference type="SAM" id="MobiDB-lite"/>
    </source>
</evidence>
<dbReference type="Proteomes" id="UP000584642">
    <property type="component" value="Unassembled WGS sequence"/>
</dbReference>
<name>A0ABX2TFL4_9PROT</name>
<evidence type="ECO:0000256" key="4">
    <source>
        <dbReference type="ARBA" id="ARBA00022692"/>
    </source>
</evidence>
<keyword evidence="6 8" id="KW-0472">Membrane</keyword>
<keyword evidence="2" id="KW-0328">Glycosyltransferase</keyword>
<feature type="transmembrane region" description="Helical" evidence="8">
    <location>
        <begin position="290"/>
        <end position="311"/>
    </location>
</feature>
<evidence type="ECO:0000256" key="5">
    <source>
        <dbReference type="ARBA" id="ARBA00022989"/>
    </source>
</evidence>
<evidence type="ECO:0000256" key="1">
    <source>
        <dbReference type="ARBA" id="ARBA00004141"/>
    </source>
</evidence>
<keyword evidence="4 8" id="KW-0812">Transmembrane</keyword>
<dbReference type="InterPro" id="IPR029044">
    <property type="entry name" value="Nucleotide-diphossugar_trans"/>
</dbReference>
<dbReference type="PANTHER" id="PTHR48090:SF1">
    <property type="entry name" value="PROPHAGE BACTOPRENOL GLUCOSYL TRANSFERASE HOMOLOG"/>
    <property type="match status" value="1"/>
</dbReference>
<evidence type="ECO:0000256" key="8">
    <source>
        <dbReference type="SAM" id="Phobius"/>
    </source>
</evidence>
<feature type="domain" description="Glycosyltransferase 2-like" evidence="9">
    <location>
        <begin position="33"/>
        <end position="193"/>
    </location>
</feature>
<keyword evidence="3" id="KW-0808">Transferase</keyword>
<evidence type="ECO:0000256" key="6">
    <source>
        <dbReference type="ARBA" id="ARBA00023136"/>
    </source>
</evidence>
<dbReference type="RefSeq" id="WP_180283704.1">
    <property type="nucleotide sequence ID" value="NZ_JABFDB010000014.1"/>
</dbReference>
<dbReference type="InterPro" id="IPR050256">
    <property type="entry name" value="Glycosyltransferase_2"/>
</dbReference>
<dbReference type="SUPFAM" id="SSF53448">
    <property type="entry name" value="Nucleotide-diphospho-sugar transferases"/>
    <property type="match status" value="1"/>
</dbReference>
<dbReference type="InterPro" id="IPR001173">
    <property type="entry name" value="Glyco_trans_2-like"/>
</dbReference>